<evidence type="ECO:0000256" key="3">
    <source>
        <dbReference type="ARBA" id="ARBA00022530"/>
    </source>
</evidence>
<evidence type="ECO:0000256" key="6">
    <source>
        <dbReference type="SAM" id="MobiDB-lite"/>
    </source>
</evidence>
<sequence length="795" mass="86510">MLQGDLPLTLLQVFLLVGGGLTQQQGQIPDKRPPQTGTGGGDTTIIFPGPKRTNSFQDCPVDIFFVLDTSESVALRIKPFKILVDEVKDFTNAFIEKLTSSFYRCDRNLVWNAGALHYSDEVILIRGLTPLPDEKKALKDSVDKVEYIGKGTHTDCGIKRGIEEILIGGSHQIENKYLVVITDGHPLEGYKEPCGGLEDAANEARQLGIKTFSVAISPNHLESRLGVIAFDQNYRKNFTATGISELEIDHMIDDMINTIGELGPQGPKGYRGDEGPAGPEVSTNLCAYALVREQGGSSQCKEASQQIITLWTNCSRECGSHGYPGARGEPGVNGTKGYPGPKGDEGEPGDPGEDNLTPGPLGAKGARGYRGPEGPGLYLHCYADLLVLISPIRPFILIDCVCGPIDVLFVVDSSESIGYSNFQLAKEFIVKVIDRLSRDEHVKVGASIMLLVYLLFYQFSAPCILAVKNLKWIAGGTWTGEALAFTKDNLLKRFSSDKRVALVLTDGHSDILRDKTPLNTLCQVVSLGVGDIFKASANADQLQEIACSGPAYTEGLSLQKSSFAELLDDNFLQNVTAHICKEKKCPDYTCPINFEVPADVTLLVDSSASVGIQNFLTTKSFVKRIARRFLEAKRPSSDAVRISVVQYSGTNQQSVEAQFLTNYTEIASAVDNMAFFNGATDVGAALRAVTELFREDSLPGSSKKLLLFSDGNTLSEVTLVEAVRDAQAAGIEITVLALGNRPNETNLRIILKDDKADVSAPIPDRRLFRIPDYPSLLRGVLYQTITRRVSLDPKM</sequence>
<keyword evidence="4" id="KW-0677">Repeat</keyword>
<evidence type="ECO:0000256" key="4">
    <source>
        <dbReference type="ARBA" id="ARBA00022737"/>
    </source>
</evidence>
<feature type="domain" description="VWFA" evidence="8">
    <location>
        <begin position="599"/>
        <end position="785"/>
    </location>
</feature>
<evidence type="ECO:0000256" key="7">
    <source>
        <dbReference type="SAM" id="SignalP"/>
    </source>
</evidence>
<dbReference type="InterPro" id="IPR036465">
    <property type="entry name" value="vWFA_dom_sf"/>
</dbReference>
<comment type="subcellular location">
    <subcellularLocation>
        <location evidence="1">Secreted</location>
        <location evidence="1">Extracellular space</location>
        <location evidence="1">Extracellular matrix</location>
    </subcellularLocation>
</comment>
<dbReference type="InterPro" id="IPR050525">
    <property type="entry name" value="ECM_Assembly_Org"/>
</dbReference>
<evidence type="ECO:0000313" key="10">
    <source>
        <dbReference type="Proteomes" id="UP000694569"/>
    </source>
</evidence>
<reference evidence="9" key="1">
    <citation type="submission" date="2025-08" db="UniProtKB">
        <authorList>
            <consortium name="Ensembl"/>
        </authorList>
    </citation>
    <scope>IDENTIFICATION</scope>
</reference>
<dbReference type="FunFam" id="3.40.50.410:FF:000026">
    <property type="entry name" value="Collagen, type VI, alpha 1"/>
    <property type="match status" value="1"/>
</dbReference>
<dbReference type="GeneTree" id="ENSGT00940000163601"/>
<keyword evidence="2" id="KW-0964">Secreted</keyword>
<keyword evidence="10" id="KW-1185">Reference proteome</keyword>
<keyword evidence="7" id="KW-0732">Signal</keyword>
<organism evidence="9 10">
    <name type="scientific">Leptobrachium leishanense</name>
    <name type="common">Leishan spiny toad</name>
    <dbReference type="NCBI Taxonomy" id="445787"/>
    <lineage>
        <taxon>Eukaryota</taxon>
        <taxon>Metazoa</taxon>
        <taxon>Chordata</taxon>
        <taxon>Craniata</taxon>
        <taxon>Vertebrata</taxon>
        <taxon>Euteleostomi</taxon>
        <taxon>Amphibia</taxon>
        <taxon>Batrachia</taxon>
        <taxon>Anura</taxon>
        <taxon>Pelobatoidea</taxon>
        <taxon>Megophryidae</taxon>
        <taxon>Leptobrachium</taxon>
    </lineage>
</organism>
<dbReference type="Pfam" id="PF00092">
    <property type="entry name" value="VWA"/>
    <property type="match status" value="3"/>
</dbReference>
<proteinExistence type="predicted"/>
<dbReference type="SMART" id="SM00327">
    <property type="entry name" value="VWA"/>
    <property type="match status" value="3"/>
</dbReference>
<dbReference type="PANTHER" id="PTHR24020:SF84">
    <property type="entry name" value="VWFA DOMAIN-CONTAINING PROTEIN"/>
    <property type="match status" value="1"/>
</dbReference>
<dbReference type="GO" id="GO:0007155">
    <property type="term" value="P:cell adhesion"/>
    <property type="evidence" value="ECO:0007669"/>
    <property type="project" value="UniProtKB-KW"/>
</dbReference>
<protein>
    <recommendedName>
        <fullName evidence="8">VWFA domain-containing protein</fullName>
    </recommendedName>
</protein>
<dbReference type="Proteomes" id="UP000694569">
    <property type="component" value="Unplaced"/>
</dbReference>
<name>A0A8C5QM35_9ANUR</name>
<feature type="domain" description="VWFA" evidence="8">
    <location>
        <begin position="406"/>
        <end position="575"/>
    </location>
</feature>
<dbReference type="SUPFAM" id="SSF53300">
    <property type="entry name" value="vWA-like"/>
    <property type="match status" value="3"/>
</dbReference>
<evidence type="ECO:0000259" key="8">
    <source>
        <dbReference type="PROSITE" id="PS50234"/>
    </source>
</evidence>
<dbReference type="PRINTS" id="PR00453">
    <property type="entry name" value="VWFADOMAIN"/>
</dbReference>
<dbReference type="InterPro" id="IPR002035">
    <property type="entry name" value="VWF_A"/>
</dbReference>
<evidence type="ECO:0000256" key="5">
    <source>
        <dbReference type="ARBA" id="ARBA00022889"/>
    </source>
</evidence>
<dbReference type="PROSITE" id="PS50234">
    <property type="entry name" value="VWFA"/>
    <property type="match status" value="3"/>
</dbReference>
<dbReference type="CDD" id="cd01480">
    <property type="entry name" value="vWA_collagen_alpha_1-VI-type"/>
    <property type="match status" value="1"/>
</dbReference>
<feature type="region of interest" description="Disordered" evidence="6">
    <location>
        <begin position="23"/>
        <end position="43"/>
    </location>
</feature>
<keyword evidence="3" id="KW-0272">Extracellular matrix</keyword>
<dbReference type="PANTHER" id="PTHR24020">
    <property type="entry name" value="COLLAGEN ALPHA"/>
    <property type="match status" value="1"/>
</dbReference>
<evidence type="ECO:0000313" key="9">
    <source>
        <dbReference type="Ensembl" id="ENSLLEP00000040263.1"/>
    </source>
</evidence>
<feature type="domain" description="VWFA" evidence="8">
    <location>
        <begin position="62"/>
        <end position="255"/>
    </location>
</feature>
<feature type="region of interest" description="Disordered" evidence="6">
    <location>
        <begin position="322"/>
        <end position="365"/>
    </location>
</feature>
<dbReference type="Ensembl" id="ENSLLET00000041895.1">
    <property type="protein sequence ID" value="ENSLLEP00000040263.1"/>
    <property type="gene ID" value="ENSLLEG00000024478.1"/>
</dbReference>
<feature type="signal peptide" evidence="7">
    <location>
        <begin position="1"/>
        <end position="22"/>
    </location>
</feature>
<evidence type="ECO:0000256" key="2">
    <source>
        <dbReference type="ARBA" id="ARBA00022525"/>
    </source>
</evidence>
<reference evidence="9" key="2">
    <citation type="submission" date="2025-09" db="UniProtKB">
        <authorList>
            <consortium name="Ensembl"/>
        </authorList>
    </citation>
    <scope>IDENTIFICATION</scope>
</reference>
<accession>A0A8C5QM35</accession>
<dbReference type="Gene3D" id="3.40.50.410">
    <property type="entry name" value="von Willebrand factor, type A domain"/>
    <property type="match status" value="3"/>
</dbReference>
<dbReference type="AlphaFoldDB" id="A0A8C5QM35"/>
<feature type="chain" id="PRO_5034512009" description="VWFA domain-containing protein" evidence="7">
    <location>
        <begin position="23"/>
        <end position="795"/>
    </location>
</feature>
<keyword evidence="5" id="KW-0130">Cell adhesion</keyword>
<evidence type="ECO:0000256" key="1">
    <source>
        <dbReference type="ARBA" id="ARBA00004498"/>
    </source>
</evidence>